<reference evidence="1" key="1">
    <citation type="journal article" date="2015" name="ISME J.">
        <title>Draft Genome Sequence of Streptomyces incarnatus NRRL8089, which Produces the Nucleoside Antibiotic Sinefungin.</title>
        <authorList>
            <person name="Oshima K."/>
            <person name="Hattori M."/>
            <person name="Shimizu H."/>
            <person name="Fukuda K."/>
            <person name="Nemoto M."/>
            <person name="Inagaki K."/>
            <person name="Tamura T."/>
        </authorList>
    </citation>
    <scope>NUCLEOTIDE SEQUENCE</scope>
    <source>
        <strain evidence="1">FACHB-1375</strain>
    </source>
</reference>
<dbReference type="EMBL" id="JACJPW010000095">
    <property type="protein sequence ID" value="MBD2184813.1"/>
    <property type="molecule type" value="Genomic_DNA"/>
</dbReference>
<gene>
    <name evidence="1" type="ORF">H6G03_27705</name>
</gene>
<name>A0A926VJI0_9CYAN</name>
<proteinExistence type="predicted"/>
<evidence type="ECO:0000313" key="1">
    <source>
        <dbReference type="EMBL" id="MBD2184813.1"/>
    </source>
</evidence>
<accession>A0A926VJI0</accession>
<reference evidence="1" key="2">
    <citation type="submission" date="2020-08" db="EMBL/GenBank/DDBJ databases">
        <authorList>
            <person name="Chen M."/>
            <person name="Teng W."/>
            <person name="Zhao L."/>
            <person name="Hu C."/>
            <person name="Zhou Y."/>
            <person name="Han B."/>
            <person name="Song L."/>
            <person name="Shu W."/>
        </authorList>
    </citation>
    <scope>NUCLEOTIDE SEQUENCE</scope>
    <source>
        <strain evidence="1">FACHB-1375</strain>
    </source>
</reference>
<sequence length="89" mass="10730">MTTTTHNKQTKDILDWLEFLIGTYLEDNDQDFFRETDRLYDGSGNLGNFAKRFCNRFREETEAWEFPRNLRDVNWIALGQYIESKVIDR</sequence>
<dbReference type="AlphaFoldDB" id="A0A926VJI0"/>
<comment type="caution">
    <text evidence="1">The sequence shown here is derived from an EMBL/GenBank/DDBJ whole genome shotgun (WGS) entry which is preliminary data.</text>
</comment>
<dbReference type="RefSeq" id="WP_190471944.1">
    <property type="nucleotide sequence ID" value="NZ_JACJPW010000095.1"/>
</dbReference>
<keyword evidence="2" id="KW-1185">Reference proteome</keyword>
<organism evidence="1 2">
    <name type="scientific">Aerosakkonema funiforme FACHB-1375</name>
    <dbReference type="NCBI Taxonomy" id="2949571"/>
    <lineage>
        <taxon>Bacteria</taxon>
        <taxon>Bacillati</taxon>
        <taxon>Cyanobacteriota</taxon>
        <taxon>Cyanophyceae</taxon>
        <taxon>Oscillatoriophycideae</taxon>
        <taxon>Aerosakkonematales</taxon>
        <taxon>Aerosakkonemataceae</taxon>
        <taxon>Aerosakkonema</taxon>
    </lineage>
</organism>
<protein>
    <submittedName>
        <fullName evidence="1">Uncharacterized protein</fullName>
    </submittedName>
</protein>
<dbReference type="Proteomes" id="UP000641646">
    <property type="component" value="Unassembled WGS sequence"/>
</dbReference>
<evidence type="ECO:0000313" key="2">
    <source>
        <dbReference type="Proteomes" id="UP000641646"/>
    </source>
</evidence>